<evidence type="ECO:0000256" key="1">
    <source>
        <dbReference type="ARBA" id="ARBA00006975"/>
    </source>
</evidence>
<reference evidence="5 6" key="1">
    <citation type="submission" date="2019-03" db="EMBL/GenBank/DDBJ databases">
        <title>Genomic Encyclopedia of Type Strains, Phase IV (KMG-IV): sequencing the most valuable type-strain genomes for metagenomic binning, comparative biology and taxonomic classification.</title>
        <authorList>
            <person name="Goeker M."/>
        </authorList>
    </citation>
    <scope>NUCLEOTIDE SEQUENCE [LARGE SCALE GENOMIC DNA]</scope>
    <source>
        <strain evidence="5 6">DSM 103792</strain>
    </source>
</reference>
<comment type="subcellular location">
    <subcellularLocation>
        <location evidence="3">Cytoplasm</location>
    </subcellularLocation>
</comment>
<dbReference type="EMBL" id="SNYM01000008">
    <property type="protein sequence ID" value="TDQ48052.1"/>
    <property type="molecule type" value="Genomic_DNA"/>
</dbReference>
<dbReference type="FunFam" id="2.30.33.40:FF:000001">
    <property type="entry name" value="10 kDa chaperonin"/>
    <property type="match status" value="1"/>
</dbReference>
<evidence type="ECO:0000313" key="5">
    <source>
        <dbReference type="EMBL" id="TDQ48052.1"/>
    </source>
</evidence>
<accession>A0A4R6UMS2</accession>
<comment type="function">
    <text evidence="3 4">Together with the chaperonin GroEL, plays an essential role in assisting protein folding. The GroEL-GroES system forms a nano-cage that allows encapsulation of the non-native substrate proteins and provides a physical environment optimized to promote and accelerate protein folding. GroES binds to the apical surface of the GroEL ring, thereby capping the opening of the GroEL channel.</text>
</comment>
<evidence type="ECO:0000256" key="3">
    <source>
        <dbReference type="HAMAP-Rule" id="MF_00580"/>
    </source>
</evidence>
<dbReference type="NCBIfam" id="NF001527">
    <property type="entry name" value="PRK00364.1-2"/>
    <property type="match status" value="1"/>
</dbReference>
<dbReference type="OrthoDB" id="9806791at2"/>
<dbReference type="Gene3D" id="2.30.33.40">
    <property type="entry name" value="GroES chaperonin"/>
    <property type="match status" value="1"/>
</dbReference>
<dbReference type="PANTHER" id="PTHR10772">
    <property type="entry name" value="10 KDA HEAT SHOCK PROTEIN"/>
    <property type="match status" value="1"/>
</dbReference>
<evidence type="ECO:0000256" key="2">
    <source>
        <dbReference type="ARBA" id="ARBA00023186"/>
    </source>
</evidence>
<dbReference type="PROSITE" id="PS00681">
    <property type="entry name" value="CHAPERONINS_CPN10"/>
    <property type="match status" value="1"/>
</dbReference>
<evidence type="ECO:0000313" key="6">
    <source>
        <dbReference type="Proteomes" id="UP000295375"/>
    </source>
</evidence>
<dbReference type="CDD" id="cd00320">
    <property type="entry name" value="cpn10"/>
    <property type="match status" value="1"/>
</dbReference>
<dbReference type="GO" id="GO:0051087">
    <property type="term" value="F:protein-folding chaperone binding"/>
    <property type="evidence" value="ECO:0007669"/>
    <property type="project" value="TreeGrafter"/>
</dbReference>
<comment type="similarity">
    <text evidence="1 3 4">Belongs to the GroES chaperonin family.</text>
</comment>
<dbReference type="Proteomes" id="UP000295375">
    <property type="component" value="Unassembled WGS sequence"/>
</dbReference>
<dbReference type="InterPro" id="IPR018369">
    <property type="entry name" value="Chaprnonin_Cpn10_CS"/>
</dbReference>
<dbReference type="InterPro" id="IPR020818">
    <property type="entry name" value="Chaperonin_GroES"/>
</dbReference>
<dbReference type="InterPro" id="IPR011032">
    <property type="entry name" value="GroES-like_sf"/>
</dbReference>
<organism evidence="5 6">
    <name type="scientific">Permianibacter aggregans</name>
    <dbReference type="NCBI Taxonomy" id="1510150"/>
    <lineage>
        <taxon>Bacteria</taxon>
        <taxon>Pseudomonadati</taxon>
        <taxon>Pseudomonadota</taxon>
        <taxon>Gammaproteobacteria</taxon>
        <taxon>Pseudomonadales</taxon>
        <taxon>Pseudomonadaceae</taxon>
        <taxon>Permianibacter</taxon>
    </lineage>
</organism>
<dbReference type="RefSeq" id="WP_133590477.1">
    <property type="nucleotide sequence ID" value="NZ_CP037953.1"/>
</dbReference>
<protein>
    <recommendedName>
        <fullName evidence="3">Co-chaperonin GroES</fullName>
    </recommendedName>
    <alternativeName>
        <fullName evidence="3">10 kDa chaperonin</fullName>
    </alternativeName>
    <alternativeName>
        <fullName evidence="3">Chaperonin-10</fullName>
        <shortName evidence="3">Cpn10</shortName>
    </alternativeName>
</protein>
<dbReference type="InterPro" id="IPR037124">
    <property type="entry name" value="Chaperonin_GroES_sf"/>
</dbReference>
<dbReference type="GO" id="GO:0044183">
    <property type="term" value="F:protein folding chaperone"/>
    <property type="evidence" value="ECO:0007669"/>
    <property type="project" value="InterPro"/>
</dbReference>
<dbReference type="NCBIfam" id="NF001531">
    <property type="entry name" value="PRK00364.2-2"/>
    <property type="match status" value="1"/>
</dbReference>
<dbReference type="AlphaFoldDB" id="A0A4R6UMS2"/>
<dbReference type="GO" id="GO:0051082">
    <property type="term" value="F:unfolded protein binding"/>
    <property type="evidence" value="ECO:0007669"/>
    <property type="project" value="TreeGrafter"/>
</dbReference>
<name>A0A4R6UMS2_9GAMM</name>
<dbReference type="Pfam" id="PF00166">
    <property type="entry name" value="Cpn10"/>
    <property type="match status" value="1"/>
</dbReference>
<dbReference type="PANTHER" id="PTHR10772:SF58">
    <property type="entry name" value="CO-CHAPERONIN GROES"/>
    <property type="match status" value="1"/>
</dbReference>
<dbReference type="NCBIfam" id="NF001534">
    <property type="entry name" value="PRK00364.2-5"/>
    <property type="match status" value="1"/>
</dbReference>
<keyword evidence="6" id="KW-1185">Reference proteome</keyword>
<comment type="subunit">
    <text evidence="3">Heptamer of 7 subunits arranged in a ring. Interacts with the chaperonin GroEL.</text>
</comment>
<sequence>MHIKPLHDRVVLRRLAAETTSKGGIVIPDQAAEKSSQGEVVAVGDGFRLDNGQRQALSVKTGDRVLFTQYAGTEVKLDGTTYLVVKESDILAIVETTAVQEKAA</sequence>
<dbReference type="PRINTS" id="PR00297">
    <property type="entry name" value="CHAPERONIN10"/>
</dbReference>
<proteinExistence type="inferred from homology"/>
<keyword evidence="2 3" id="KW-0143">Chaperone</keyword>
<gene>
    <name evidence="3" type="primary">groES</name>
    <name evidence="3" type="synonym">groS</name>
    <name evidence="5" type="ORF">EV696_10832</name>
</gene>
<evidence type="ECO:0000256" key="4">
    <source>
        <dbReference type="RuleBase" id="RU000535"/>
    </source>
</evidence>
<keyword evidence="3" id="KW-0963">Cytoplasm</keyword>
<dbReference type="SUPFAM" id="SSF50129">
    <property type="entry name" value="GroES-like"/>
    <property type="match status" value="1"/>
</dbReference>
<dbReference type="GO" id="GO:0005524">
    <property type="term" value="F:ATP binding"/>
    <property type="evidence" value="ECO:0007669"/>
    <property type="project" value="InterPro"/>
</dbReference>
<comment type="caution">
    <text evidence="5">The sequence shown here is derived from an EMBL/GenBank/DDBJ whole genome shotgun (WGS) entry which is preliminary data.</text>
</comment>
<dbReference type="SMART" id="SM00883">
    <property type="entry name" value="Cpn10"/>
    <property type="match status" value="1"/>
</dbReference>
<dbReference type="GO" id="GO:0046872">
    <property type="term" value="F:metal ion binding"/>
    <property type="evidence" value="ECO:0007669"/>
    <property type="project" value="TreeGrafter"/>
</dbReference>
<dbReference type="NCBIfam" id="NF001533">
    <property type="entry name" value="PRK00364.2-4"/>
    <property type="match status" value="1"/>
</dbReference>
<dbReference type="GO" id="GO:0005737">
    <property type="term" value="C:cytoplasm"/>
    <property type="evidence" value="ECO:0007669"/>
    <property type="project" value="UniProtKB-SubCell"/>
</dbReference>
<dbReference type="HAMAP" id="MF_00580">
    <property type="entry name" value="CH10"/>
    <property type="match status" value="1"/>
</dbReference>